<protein>
    <submittedName>
        <fullName evidence="3">Endonuclease/exonuclease/phosphatase family protein</fullName>
    </submittedName>
</protein>
<dbReference type="Proteomes" id="UP000824189">
    <property type="component" value="Unassembled WGS sequence"/>
</dbReference>
<name>A0A9D1RZP3_9CORY</name>
<evidence type="ECO:0000313" key="3">
    <source>
        <dbReference type="EMBL" id="HIW96759.1"/>
    </source>
</evidence>
<dbReference type="Pfam" id="PF03372">
    <property type="entry name" value="Exo_endo_phos"/>
    <property type="match status" value="1"/>
</dbReference>
<dbReference type="Gene3D" id="3.60.10.10">
    <property type="entry name" value="Endonuclease/exonuclease/phosphatase"/>
    <property type="match status" value="1"/>
</dbReference>
<accession>A0A9D1RZP3</accession>
<keyword evidence="3" id="KW-0255">Endonuclease</keyword>
<keyword evidence="1" id="KW-0472">Membrane</keyword>
<reference evidence="3" key="1">
    <citation type="journal article" date="2021" name="PeerJ">
        <title>Extensive microbial diversity within the chicken gut microbiome revealed by metagenomics and culture.</title>
        <authorList>
            <person name="Gilroy R."/>
            <person name="Ravi A."/>
            <person name="Getino M."/>
            <person name="Pursley I."/>
            <person name="Horton D.L."/>
            <person name="Alikhan N.F."/>
            <person name="Baker D."/>
            <person name="Gharbi K."/>
            <person name="Hall N."/>
            <person name="Watson M."/>
            <person name="Adriaenssens E.M."/>
            <person name="Foster-Nyarko E."/>
            <person name="Jarju S."/>
            <person name="Secka A."/>
            <person name="Antonio M."/>
            <person name="Oren A."/>
            <person name="Chaudhuri R.R."/>
            <person name="La Ragione R."/>
            <person name="Hildebrand F."/>
            <person name="Pallen M.J."/>
        </authorList>
    </citation>
    <scope>NUCLEOTIDE SEQUENCE</scope>
    <source>
        <strain evidence="3">4376</strain>
    </source>
</reference>
<reference evidence="3" key="2">
    <citation type="submission" date="2021-04" db="EMBL/GenBank/DDBJ databases">
        <authorList>
            <person name="Gilroy R."/>
        </authorList>
    </citation>
    <scope>NUCLEOTIDE SEQUENCE</scope>
    <source>
        <strain evidence="3">4376</strain>
    </source>
</reference>
<proteinExistence type="predicted"/>
<comment type="caution">
    <text evidence="3">The sequence shown here is derived from an EMBL/GenBank/DDBJ whole genome shotgun (WGS) entry which is preliminary data.</text>
</comment>
<evidence type="ECO:0000259" key="2">
    <source>
        <dbReference type="Pfam" id="PF03372"/>
    </source>
</evidence>
<keyword evidence="1" id="KW-1133">Transmembrane helix</keyword>
<gene>
    <name evidence="3" type="ORF">H9867_09835</name>
</gene>
<feature type="transmembrane region" description="Helical" evidence="1">
    <location>
        <begin position="39"/>
        <end position="54"/>
    </location>
</feature>
<organism evidence="3 4">
    <name type="scientific">Candidatus Corynebacterium gallistercoris</name>
    <dbReference type="NCBI Taxonomy" id="2838530"/>
    <lineage>
        <taxon>Bacteria</taxon>
        <taxon>Bacillati</taxon>
        <taxon>Actinomycetota</taxon>
        <taxon>Actinomycetes</taxon>
        <taxon>Mycobacteriales</taxon>
        <taxon>Corynebacteriaceae</taxon>
        <taxon>Corynebacterium</taxon>
    </lineage>
</organism>
<feature type="transmembrane region" description="Helical" evidence="1">
    <location>
        <begin position="61"/>
        <end position="78"/>
    </location>
</feature>
<keyword evidence="1" id="KW-0812">Transmembrane</keyword>
<keyword evidence="3" id="KW-0378">Hydrolase</keyword>
<feature type="domain" description="Endonuclease/exonuclease/phosphatase" evidence="2">
    <location>
        <begin position="95"/>
        <end position="293"/>
    </location>
</feature>
<dbReference type="AlphaFoldDB" id="A0A9D1RZP3"/>
<dbReference type="EMBL" id="DXFZ01000115">
    <property type="protein sequence ID" value="HIW96759.1"/>
    <property type="molecule type" value="Genomic_DNA"/>
</dbReference>
<keyword evidence="3" id="KW-0540">Nuclease</keyword>
<dbReference type="InterPro" id="IPR036691">
    <property type="entry name" value="Endo/exonu/phosph_ase_sf"/>
</dbReference>
<dbReference type="SUPFAM" id="SSF56219">
    <property type="entry name" value="DNase I-like"/>
    <property type="match status" value="1"/>
</dbReference>
<evidence type="ECO:0000256" key="1">
    <source>
        <dbReference type="SAM" id="Phobius"/>
    </source>
</evidence>
<dbReference type="GO" id="GO:0004519">
    <property type="term" value="F:endonuclease activity"/>
    <property type="evidence" value="ECO:0007669"/>
    <property type="project" value="UniProtKB-KW"/>
</dbReference>
<sequence length="302" mass="31621">MVRALAAVVVLCGVGWATTAVWPADTTAHWQFVAEAQASWWVGAAAAVFGAGALQSWRRAFIYLLVFVVAVAALPRVPSPTFFDRDATPTIRVFTLNTSFGAADDATIVDSIADLRPDVVFLSETDEAEVQAVAAGTGYVALTTADPGAGGADGVAALASPGYAARTSAEAQLEQGVTRFQMPSVRVVQDAVVTHVVGVHAVAPIGTDRAGWDADLRGIGQWVSQRDKVVLAGDFNATRGHPRFRDIGLQSCTGRLAHTPTWPSTFPVIRLDHILTTGQCFGGGTLAVPGTDHLGVWADVSS</sequence>
<dbReference type="InterPro" id="IPR005135">
    <property type="entry name" value="Endo/exonuclease/phosphatase"/>
</dbReference>
<evidence type="ECO:0000313" key="4">
    <source>
        <dbReference type="Proteomes" id="UP000824189"/>
    </source>
</evidence>